<evidence type="ECO:0000256" key="1">
    <source>
        <dbReference type="ARBA" id="ARBA00000085"/>
    </source>
</evidence>
<dbReference type="InterPro" id="IPR036097">
    <property type="entry name" value="HisK_dim/P_sf"/>
</dbReference>
<keyword evidence="6" id="KW-0418">Kinase</keyword>
<organism evidence="9 10">
    <name type="scientific">Ideonella dechloratans</name>
    <dbReference type="NCBI Taxonomy" id="36863"/>
    <lineage>
        <taxon>Bacteria</taxon>
        <taxon>Pseudomonadati</taxon>
        <taxon>Pseudomonadota</taxon>
        <taxon>Betaproteobacteria</taxon>
        <taxon>Burkholderiales</taxon>
        <taxon>Sphaerotilaceae</taxon>
        <taxon>Ideonella</taxon>
    </lineage>
</organism>
<evidence type="ECO:0000256" key="4">
    <source>
        <dbReference type="ARBA" id="ARBA00022553"/>
    </source>
</evidence>
<dbReference type="EC" id="2.7.13.3" evidence="3"/>
<dbReference type="GO" id="GO:0000156">
    <property type="term" value="F:phosphorelay response regulator activity"/>
    <property type="evidence" value="ECO:0007669"/>
    <property type="project" value="TreeGrafter"/>
</dbReference>
<dbReference type="AlphaFoldDB" id="A0A643FDE0"/>
<dbReference type="InterPro" id="IPR003594">
    <property type="entry name" value="HATPase_dom"/>
</dbReference>
<dbReference type="EMBL" id="VZPB01000027">
    <property type="protein sequence ID" value="KAB0581074.1"/>
    <property type="molecule type" value="Genomic_DNA"/>
</dbReference>
<comment type="subcellular location">
    <subcellularLocation>
        <location evidence="2">Cell inner membrane</location>
        <topology evidence="2">Multi-pass membrane protein</topology>
    </subcellularLocation>
</comment>
<dbReference type="InterPro" id="IPR036890">
    <property type="entry name" value="HATPase_C_sf"/>
</dbReference>
<reference evidence="9 10" key="1">
    <citation type="submission" date="2019-09" db="EMBL/GenBank/DDBJ databases">
        <title>Draft genome sequences of 48 bacterial type strains from the CCUG.</title>
        <authorList>
            <person name="Tunovic T."/>
            <person name="Pineiro-Iglesias B."/>
            <person name="Unosson C."/>
            <person name="Inganas E."/>
            <person name="Ohlen M."/>
            <person name="Cardew S."/>
            <person name="Jensie-Markopoulos S."/>
            <person name="Salva-Serra F."/>
            <person name="Jaen-Luchoro D."/>
            <person name="Karlsson R."/>
            <person name="Svensson-Stadler L."/>
            <person name="Chun J."/>
            <person name="Moore E."/>
        </authorList>
    </citation>
    <scope>NUCLEOTIDE SEQUENCE [LARGE SCALE GENOMIC DNA]</scope>
    <source>
        <strain evidence="9 10">CCUG 30977</strain>
    </source>
</reference>
<dbReference type="InterPro" id="IPR004358">
    <property type="entry name" value="Sig_transdc_His_kin-like_C"/>
</dbReference>
<dbReference type="PRINTS" id="PR00344">
    <property type="entry name" value="BCTRLSENSOR"/>
</dbReference>
<proteinExistence type="predicted"/>
<evidence type="ECO:0000259" key="8">
    <source>
        <dbReference type="PROSITE" id="PS50109"/>
    </source>
</evidence>
<dbReference type="SMART" id="SM00388">
    <property type="entry name" value="HisKA"/>
    <property type="match status" value="1"/>
</dbReference>
<dbReference type="Gene3D" id="1.10.287.130">
    <property type="match status" value="1"/>
</dbReference>
<evidence type="ECO:0000256" key="2">
    <source>
        <dbReference type="ARBA" id="ARBA00004429"/>
    </source>
</evidence>
<keyword evidence="4" id="KW-0597">Phosphoprotein</keyword>
<evidence type="ECO:0000256" key="5">
    <source>
        <dbReference type="ARBA" id="ARBA00022679"/>
    </source>
</evidence>
<dbReference type="Proteomes" id="UP000430120">
    <property type="component" value="Unassembled WGS sequence"/>
</dbReference>
<dbReference type="GO" id="GO:0030295">
    <property type="term" value="F:protein kinase activator activity"/>
    <property type="evidence" value="ECO:0007669"/>
    <property type="project" value="TreeGrafter"/>
</dbReference>
<evidence type="ECO:0000313" key="10">
    <source>
        <dbReference type="Proteomes" id="UP000430120"/>
    </source>
</evidence>
<dbReference type="InterPro" id="IPR005467">
    <property type="entry name" value="His_kinase_dom"/>
</dbReference>
<dbReference type="PROSITE" id="PS50109">
    <property type="entry name" value="HIS_KIN"/>
    <property type="match status" value="1"/>
</dbReference>
<feature type="domain" description="Histidine kinase" evidence="8">
    <location>
        <begin position="326"/>
        <end position="538"/>
    </location>
</feature>
<name>A0A643FDE0_IDEDE</name>
<dbReference type="GO" id="GO:0005886">
    <property type="term" value="C:plasma membrane"/>
    <property type="evidence" value="ECO:0007669"/>
    <property type="project" value="UniProtKB-SubCell"/>
</dbReference>
<dbReference type="Pfam" id="PF00512">
    <property type="entry name" value="HisKA"/>
    <property type="match status" value="1"/>
</dbReference>
<evidence type="ECO:0000256" key="7">
    <source>
        <dbReference type="SAM" id="Phobius"/>
    </source>
</evidence>
<keyword evidence="7" id="KW-1133">Transmembrane helix</keyword>
<dbReference type="SMART" id="SM00387">
    <property type="entry name" value="HATPase_c"/>
    <property type="match status" value="1"/>
</dbReference>
<feature type="transmembrane region" description="Helical" evidence="7">
    <location>
        <begin position="48"/>
        <end position="69"/>
    </location>
</feature>
<dbReference type="FunFam" id="3.30.565.10:FF:000006">
    <property type="entry name" value="Sensor histidine kinase WalK"/>
    <property type="match status" value="1"/>
</dbReference>
<keyword evidence="10" id="KW-1185">Reference proteome</keyword>
<keyword evidence="7" id="KW-0472">Membrane</keyword>
<dbReference type="SUPFAM" id="SSF47384">
    <property type="entry name" value="Homodimeric domain of signal transducing histidine kinase"/>
    <property type="match status" value="1"/>
</dbReference>
<dbReference type="GO" id="GO:0000155">
    <property type="term" value="F:phosphorelay sensor kinase activity"/>
    <property type="evidence" value="ECO:0007669"/>
    <property type="project" value="InterPro"/>
</dbReference>
<dbReference type="Pfam" id="PF02518">
    <property type="entry name" value="HATPase_c"/>
    <property type="match status" value="1"/>
</dbReference>
<dbReference type="CDD" id="cd00082">
    <property type="entry name" value="HisKA"/>
    <property type="match status" value="1"/>
</dbReference>
<dbReference type="RefSeq" id="WP_151124444.1">
    <property type="nucleotide sequence ID" value="NZ_CP088081.1"/>
</dbReference>
<dbReference type="InterPro" id="IPR003661">
    <property type="entry name" value="HisK_dim/P_dom"/>
</dbReference>
<comment type="caution">
    <text evidence="9">The sequence shown here is derived from an EMBL/GenBank/DDBJ whole genome shotgun (WGS) entry which is preliminary data.</text>
</comment>
<accession>A0A643FDE0</accession>
<dbReference type="Gene3D" id="3.30.565.10">
    <property type="entry name" value="Histidine kinase-like ATPase, C-terminal domain"/>
    <property type="match status" value="1"/>
</dbReference>
<dbReference type="InterPro" id="IPR050351">
    <property type="entry name" value="BphY/WalK/GraS-like"/>
</dbReference>
<dbReference type="OrthoDB" id="8552871at2"/>
<protein>
    <recommendedName>
        <fullName evidence="3">histidine kinase</fullName>
        <ecNumber evidence="3">2.7.13.3</ecNumber>
    </recommendedName>
</protein>
<dbReference type="SUPFAM" id="SSF55874">
    <property type="entry name" value="ATPase domain of HSP90 chaperone/DNA topoisomerase II/histidine kinase"/>
    <property type="match status" value="1"/>
</dbReference>
<dbReference type="GO" id="GO:0007234">
    <property type="term" value="P:osmosensory signaling via phosphorelay pathway"/>
    <property type="evidence" value="ECO:0007669"/>
    <property type="project" value="TreeGrafter"/>
</dbReference>
<dbReference type="PANTHER" id="PTHR42878:SF15">
    <property type="entry name" value="BACTERIOPHYTOCHROME"/>
    <property type="match status" value="1"/>
</dbReference>
<keyword evidence="5" id="KW-0808">Transferase</keyword>
<keyword evidence="7" id="KW-0812">Transmembrane</keyword>
<evidence type="ECO:0000313" key="9">
    <source>
        <dbReference type="EMBL" id="KAB0581074.1"/>
    </source>
</evidence>
<evidence type="ECO:0000256" key="6">
    <source>
        <dbReference type="ARBA" id="ARBA00022777"/>
    </source>
</evidence>
<gene>
    <name evidence="9" type="ORF">F7Q92_12400</name>
</gene>
<sequence>MPVPTQVRRLRGRSLALSLTVAALLAATLAVGWQLVGAPAGPVELSGPWSWLPMLVFGAACAAAGLLWGRLERHAQLRQATQSQQALAELTEGWIWRSDEQHRVVSWRPPPGAPATAWTEQLPTGQLLHTHFEVADPLPSPGALLARLDAQAMIPALRVVRHGTPPTHWRLRALPQYDMRGQFAGYVGTIAPVDAEEQRRLDQSVLQRLWGELDMPVVILRPRGADASGPDWDVQALSPDAARLLGAKSQQTDWQLVQQALPGDVQASLRKLPEGESRVAGDWKIDLLPLNCEGETLGRLLLLRPAQDPAAETAVSAADQDSFVYSVSHDLRAPLRVVDGFARILKEDYGRFLDRIGNDHLDRVLSASARMNSMIDALLALSRLQSQPLARKPVDLSQLANYIVEDLRSQAPERQASITIEPGLVVHGDPTLLRIAMENLLGNAWKYSGQCERTVIEFRCEQQAEHGRVFVVADQGAGFDMRFADRLFGVFQRLHSPKDFQGTGVGLASVRRILRRRGGDIWAESEVGKGARFYFTLG</sequence>
<comment type="catalytic activity">
    <reaction evidence="1">
        <text>ATP + protein L-histidine = ADP + protein N-phospho-L-histidine.</text>
        <dbReference type="EC" id="2.7.13.3"/>
    </reaction>
</comment>
<dbReference type="PANTHER" id="PTHR42878">
    <property type="entry name" value="TWO-COMPONENT HISTIDINE KINASE"/>
    <property type="match status" value="1"/>
</dbReference>
<evidence type="ECO:0000256" key="3">
    <source>
        <dbReference type="ARBA" id="ARBA00012438"/>
    </source>
</evidence>